<sequence>MLLKADTFDAWPVRSLVPNYQTSWERRVRRGLHRSPQEGSSGPPELQGATGIPSGAPDLEQPAAPQCAG</sequence>
<evidence type="ECO:0000313" key="2">
    <source>
        <dbReference type="EMBL" id="GFH31165.1"/>
    </source>
</evidence>
<reference evidence="2 3" key="1">
    <citation type="submission" date="2020-02" db="EMBL/GenBank/DDBJ databases">
        <title>Draft genome sequence of Haematococcus lacustris strain NIES-144.</title>
        <authorList>
            <person name="Morimoto D."/>
            <person name="Nakagawa S."/>
            <person name="Yoshida T."/>
            <person name="Sawayama S."/>
        </authorList>
    </citation>
    <scope>NUCLEOTIDE SEQUENCE [LARGE SCALE GENOMIC DNA]</scope>
    <source>
        <strain evidence="2 3">NIES-144</strain>
    </source>
</reference>
<feature type="region of interest" description="Disordered" evidence="1">
    <location>
        <begin position="28"/>
        <end position="69"/>
    </location>
</feature>
<comment type="caution">
    <text evidence="2">The sequence shown here is derived from an EMBL/GenBank/DDBJ whole genome shotgun (WGS) entry which is preliminary data.</text>
</comment>
<accession>A0A6A0AES3</accession>
<dbReference type="Proteomes" id="UP000485058">
    <property type="component" value="Unassembled WGS sequence"/>
</dbReference>
<protein>
    <submittedName>
        <fullName evidence="2">Uncharacterized protein</fullName>
    </submittedName>
</protein>
<organism evidence="2 3">
    <name type="scientific">Haematococcus lacustris</name>
    <name type="common">Green alga</name>
    <name type="synonym">Haematococcus pluvialis</name>
    <dbReference type="NCBI Taxonomy" id="44745"/>
    <lineage>
        <taxon>Eukaryota</taxon>
        <taxon>Viridiplantae</taxon>
        <taxon>Chlorophyta</taxon>
        <taxon>core chlorophytes</taxon>
        <taxon>Chlorophyceae</taxon>
        <taxon>CS clade</taxon>
        <taxon>Chlamydomonadales</taxon>
        <taxon>Haematococcaceae</taxon>
        <taxon>Haematococcus</taxon>
    </lineage>
</organism>
<dbReference type="AlphaFoldDB" id="A0A6A0AES3"/>
<keyword evidence="3" id="KW-1185">Reference proteome</keyword>
<dbReference type="EMBL" id="BLLF01005412">
    <property type="protein sequence ID" value="GFH31165.1"/>
    <property type="molecule type" value="Genomic_DNA"/>
</dbReference>
<name>A0A6A0AES3_HAELA</name>
<gene>
    <name evidence="2" type="ORF">HaLaN_30149</name>
</gene>
<evidence type="ECO:0000313" key="3">
    <source>
        <dbReference type="Proteomes" id="UP000485058"/>
    </source>
</evidence>
<evidence type="ECO:0000256" key="1">
    <source>
        <dbReference type="SAM" id="MobiDB-lite"/>
    </source>
</evidence>
<proteinExistence type="predicted"/>
<feature type="non-terminal residue" evidence="2">
    <location>
        <position position="69"/>
    </location>
</feature>